<feature type="region of interest" description="Disordered" evidence="7">
    <location>
        <begin position="1"/>
        <end position="70"/>
    </location>
</feature>
<sequence length="113" mass="11746">MKVNGPHSPYGPSAYASLRPGGARVDKRHADRDTVEISPEAKALLAQTPAADEKKGAAGAKDVTAPAASRAVGDDARAARLAQLKAAIASGTYRVPAEAVAERLLQRLFDEQA</sequence>
<name>A0A8J3BCI7_9BACI</name>
<evidence type="ECO:0000259" key="8">
    <source>
        <dbReference type="Pfam" id="PF04316"/>
    </source>
</evidence>
<evidence type="ECO:0000256" key="5">
    <source>
        <dbReference type="ARBA" id="ARBA00023015"/>
    </source>
</evidence>
<gene>
    <name evidence="9" type="ORF">GCM10007043_05330</name>
</gene>
<accession>A0A8J3BCI7</accession>
<reference evidence="9" key="1">
    <citation type="journal article" date="2014" name="Int. J. Syst. Evol. Microbiol.">
        <title>Complete genome sequence of Corynebacterium casei LMG S-19264T (=DSM 44701T), isolated from a smear-ripened cheese.</title>
        <authorList>
            <consortium name="US DOE Joint Genome Institute (JGI-PGF)"/>
            <person name="Walter F."/>
            <person name="Albersmeier A."/>
            <person name="Kalinowski J."/>
            <person name="Ruckert C."/>
        </authorList>
    </citation>
    <scope>NUCLEOTIDE SEQUENCE</scope>
    <source>
        <strain evidence="9">JCM 14719</strain>
    </source>
</reference>
<organism evidence="9 10">
    <name type="scientific">Calditerricola satsumensis</name>
    <dbReference type="NCBI Taxonomy" id="373054"/>
    <lineage>
        <taxon>Bacteria</taxon>
        <taxon>Bacillati</taxon>
        <taxon>Bacillota</taxon>
        <taxon>Bacilli</taxon>
        <taxon>Bacillales</taxon>
        <taxon>Bacillaceae</taxon>
        <taxon>Calditerricola</taxon>
    </lineage>
</organism>
<evidence type="ECO:0000256" key="7">
    <source>
        <dbReference type="SAM" id="MobiDB-lite"/>
    </source>
</evidence>
<dbReference type="Pfam" id="PF04316">
    <property type="entry name" value="FlgM"/>
    <property type="match status" value="1"/>
</dbReference>
<evidence type="ECO:0000256" key="3">
    <source>
        <dbReference type="ARBA" id="ARBA00022491"/>
    </source>
</evidence>
<evidence type="ECO:0000313" key="10">
    <source>
        <dbReference type="Proteomes" id="UP000637720"/>
    </source>
</evidence>
<comment type="caution">
    <text evidence="9">The sequence shown here is derived from an EMBL/GenBank/DDBJ whole genome shotgun (WGS) entry which is preliminary data.</text>
</comment>
<keyword evidence="4" id="KW-1005">Bacterial flagellum biogenesis</keyword>
<protein>
    <recommendedName>
        <fullName evidence="2">Negative regulator of flagellin synthesis</fullName>
    </recommendedName>
</protein>
<dbReference type="InterPro" id="IPR035890">
    <property type="entry name" value="Anti-sigma-28_factor_FlgM_sf"/>
</dbReference>
<dbReference type="InterPro" id="IPR007412">
    <property type="entry name" value="FlgM"/>
</dbReference>
<dbReference type="GO" id="GO:0045892">
    <property type="term" value="P:negative regulation of DNA-templated transcription"/>
    <property type="evidence" value="ECO:0007669"/>
    <property type="project" value="InterPro"/>
</dbReference>
<evidence type="ECO:0000313" key="9">
    <source>
        <dbReference type="EMBL" id="GGJ94499.1"/>
    </source>
</evidence>
<keyword evidence="3" id="KW-0678">Repressor</keyword>
<evidence type="ECO:0000256" key="6">
    <source>
        <dbReference type="ARBA" id="ARBA00023163"/>
    </source>
</evidence>
<dbReference type="AlphaFoldDB" id="A0A8J3BCI7"/>
<evidence type="ECO:0000256" key="4">
    <source>
        <dbReference type="ARBA" id="ARBA00022795"/>
    </source>
</evidence>
<dbReference type="RefSeq" id="WP_188816713.1">
    <property type="nucleotide sequence ID" value="NZ_BMOF01000006.1"/>
</dbReference>
<feature type="compositionally biased region" description="Basic and acidic residues" evidence="7">
    <location>
        <begin position="24"/>
        <end position="35"/>
    </location>
</feature>
<feature type="domain" description="Anti-sigma-28 factor FlgM C-terminal" evidence="8">
    <location>
        <begin position="33"/>
        <end position="106"/>
    </location>
</feature>
<keyword evidence="5" id="KW-0805">Transcription regulation</keyword>
<dbReference type="EMBL" id="BMOF01000006">
    <property type="protein sequence ID" value="GGJ94499.1"/>
    <property type="molecule type" value="Genomic_DNA"/>
</dbReference>
<reference evidence="9" key="2">
    <citation type="submission" date="2020-09" db="EMBL/GenBank/DDBJ databases">
        <authorList>
            <person name="Sun Q."/>
            <person name="Ohkuma M."/>
        </authorList>
    </citation>
    <scope>NUCLEOTIDE SEQUENCE</scope>
    <source>
        <strain evidence="9">JCM 14719</strain>
    </source>
</reference>
<dbReference type="NCBIfam" id="TIGR03824">
    <property type="entry name" value="FlgM_jcvi"/>
    <property type="match status" value="1"/>
</dbReference>
<keyword evidence="6" id="KW-0804">Transcription</keyword>
<evidence type="ECO:0000256" key="1">
    <source>
        <dbReference type="ARBA" id="ARBA00005322"/>
    </source>
</evidence>
<dbReference type="InterPro" id="IPR031316">
    <property type="entry name" value="FlgM_C"/>
</dbReference>
<dbReference type="SUPFAM" id="SSF101498">
    <property type="entry name" value="Anti-sigma factor FlgM"/>
    <property type="match status" value="1"/>
</dbReference>
<comment type="similarity">
    <text evidence="1">Belongs to the FlgM family.</text>
</comment>
<evidence type="ECO:0000256" key="2">
    <source>
        <dbReference type="ARBA" id="ARBA00017823"/>
    </source>
</evidence>
<proteinExistence type="inferred from homology"/>
<keyword evidence="10" id="KW-1185">Reference proteome</keyword>
<dbReference type="GO" id="GO:0044781">
    <property type="term" value="P:bacterial-type flagellum organization"/>
    <property type="evidence" value="ECO:0007669"/>
    <property type="project" value="UniProtKB-KW"/>
</dbReference>
<dbReference type="Proteomes" id="UP000637720">
    <property type="component" value="Unassembled WGS sequence"/>
</dbReference>